<dbReference type="InterPro" id="IPR001304">
    <property type="entry name" value="C-type_lectin-like"/>
</dbReference>
<dbReference type="InterPro" id="IPR016186">
    <property type="entry name" value="C-type_lectin-like/link_sf"/>
</dbReference>
<dbReference type="AlphaFoldDB" id="G3P336"/>
<dbReference type="PANTHER" id="PTHR45784:SF3">
    <property type="entry name" value="C-TYPE LECTIN DOMAIN FAMILY 4 MEMBER K-LIKE-RELATED"/>
    <property type="match status" value="1"/>
</dbReference>
<accession>G3P336</accession>
<sequence length="247" mass="27766">MKTLLLVLAVSGLSAQSAVFREYHHVDMMKTWAKAQTHCREAFTDLATVASPEENARMKSALQDAGSHAWIGLLDDLKGWKWSLGGEDLSDEFTHWNEGRPDLKSSNETCAVIRADGLWADRECSDTYPAVCYDEKHPSKFVLAAARTTWHEARTHCRSEHTDLASARNMSENRDIHSLVTDYTWIGLRRNTWARWSDQSPRTFTNWDESQPSRTRQAGDSCAAVGSAAGTWWDVGCGATNHFVCEK</sequence>
<feature type="signal peptide" evidence="2">
    <location>
        <begin position="1"/>
        <end position="15"/>
    </location>
</feature>
<evidence type="ECO:0000256" key="2">
    <source>
        <dbReference type="SAM" id="SignalP"/>
    </source>
</evidence>
<keyword evidence="2" id="KW-0732">Signal</keyword>
<feature type="chain" id="PRO_5013084820" description="C-type lectin domain-containing protein" evidence="2">
    <location>
        <begin position="16"/>
        <end position="247"/>
    </location>
</feature>
<reference evidence="4" key="2">
    <citation type="submission" date="2024-04" db="UniProtKB">
        <authorList>
            <consortium name="Ensembl"/>
        </authorList>
    </citation>
    <scope>IDENTIFICATION</scope>
</reference>
<dbReference type="PANTHER" id="PTHR45784">
    <property type="entry name" value="C-TYPE LECTIN DOMAIN FAMILY 20 MEMBER A-RELATED"/>
    <property type="match status" value="1"/>
</dbReference>
<dbReference type="Pfam" id="PF00059">
    <property type="entry name" value="Lectin_C"/>
    <property type="match status" value="2"/>
</dbReference>
<proteinExistence type="predicted"/>
<feature type="domain" description="C-type lectin" evidence="3">
    <location>
        <begin position="23"/>
        <end position="133"/>
    </location>
</feature>
<protein>
    <recommendedName>
        <fullName evidence="3">C-type lectin domain-containing protein</fullName>
    </recommendedName>
</protein>
<dbReference type="PROSITE" id="PS00615">
    <property type="entry name" value="C_TYPE_LECTIN_1"/>
    <property type="match status" value="2"/>
</dbReference>
<dbReference type="PROSITE" id="PS50041">
    <property type="entry name" value="C_TYPE_LECTIN_2"/>
    <property type="match status" value="2"/>
</dbReference>
<feature type="domain" description="C-type lectin" evidence="3">
    <location>
        <begin position="128"/>
        <end position="246"/>
    </location>
</feature>
<evidence type="ECO:0000256" key="1">
    <source>
        <dbReference type="ARBA" id="ARBA00023157"/>
    </source>
</evidence>
<evidence type="ECO:0000313" key="4">
    <source>
        <dbReference type="Ensembl" id="ENSGACP00000012009.1"/>
    </source>
</evidence>
<name>G3P336_GASAC</name>
<dbReference type="InterPro" id="IPR016187">
    <property type="entry name" value="CTDL_fold"/>
</dbReference>
<dbReference type="Ensembl" id="ENSGACT00000012033.1">
    <property type="protein sequence ID" value="ENSGACP00000012009.1"/>
    <property type="gene ID" value="ENSGACG00000009098.1"/>
</dbReference>
<reference evidence="4" key="1">
    <citation type="submission" date="2006-01" db="EMBL/GenBank/DDBJ databases">
        <authorList>
            <person name="Lindblad-Toh K."/>
            <person name="Mauceli E."/>
            <person name="Grabherr M."/>
            <person name="Chang J.L."/>
            <person name="Lander E.S."/>
        </authorList>
    </citation>
    <scope>NUCLEOTIDE SEQUENCE [LARGE SCALE GENOMIC DNA]</scope>
</reference>
<keyword evidence="1" id="KW-1015">Disulfide bond</keyword>
<dbReference type="InterPro" id="IPR018378">
    <property type="entry name" value="C-type_lectin_CS"/>
</dbReference>
<dbReference type="SMART" id="SM00034">
    <property type="entry name" value="CLECT"/>
    <property type="match status" value="2"/>
</dbReference>
<organism evidence="4">
    <name type="scientific">Gasterosteus aculeatus</name>
    <name type="common">Three-spined stickleback</name>
    <dbReference type="NCBI Taxonomy" id="69293"/>
    <lineage>
        <taxon>Eukaryota</taxon>
        <taxon>Metazoa</taxon>
        <taxon>Chordata</taxon>
        <taxon>Craniata</taxon>
        <taxon>Vertebrata</taxon>
        <taxon>Euteleostomi</taxon>
        <taxon>Actinopterygii</taxon>
        <taxon>Neopterygii</taxon>
        <taxon>Teleostei</taxon>
        <taxon>Neoteleostei</taxon>
        <taxon>Acanthomorphata</taxon>
        <taxon>Eupercaria</taxon>
        <taxon>Perciformes</taxon>
        <taxon>Cottioidei</taxon>
        <taxon>Gasterosteales</taxon>
        <taxon>Gasterosteidae</taxon>
        <taxon>Gasterosteus</taxon>
    </lineage>
</organism>
<evidence type="ECO:0000259" key="3">
    <source>
        <dbReference type="PROSITE" id="PS50041"/>
    </source>
</evidence>
<dbReference type="Gene3D" id="3.10.100.10">
    <property type="entry name" value="Mannose-Binding Protein A, subunit A"/>
    <property type="match status" value="2"/>
</dbReference>
<dbReference type="SUPFAM" id="SSF56436">
    <property type="entry name" value="C-type lectin-like"/>
    <property type="match status" value="2"/>
</dbReference>